<dbReference type="RefSeq" id="WP_145234115.1">
    <property type="nucleotide sequence ID" value="NZ_CP036273.1"/>
</dbReference>
<evidence type="ECO:0000313" key="3">
    <source>
        <dbReference type="Proteomes" id="UP000319576"/>
    </source>
</evidence>
<name>A0A517XMD3_9BACT</name>
<feature type="chain" id="PRO_5021714432" evidence="1">
    <location>
        <begin position="21"/>
        <end position="424"/>
    </location>
</feature>
<keyword evidence="3" id="KW-1185">Reference proteome</keyword>
<dbReference type="EMBL" id="CP036273">
    <property type="protein sequence ID" value="QDU18674.1"/>
    <property type="molecule type" value="Genomic_DNA"/>
</dbReference>
<dbReference type="KEGG" id="uli:ETAA1_05670"/>
<proteinExistence type="predicted"/>
<feature type="signal peptide" evidence="1">
    <location>
        <begin position="1"/>
        <end position="20"/>
    </location>
</feature>
<dbReference type="Proteomes" id="UP000319576">
    <property type="component" value="Chromosome"/>
</dbReference>
<keyword evidence="1" id="KW-0732">Signal</keyword>
<organism evidence="2 3">
    <name type="scientific">Urbifossiella limnaea</name>
    <dbReference type="NCBI Taxonomy" id="2528023"/>
    <lineage>
        <taxon>Bacteria</taxon>
        <taxon>Pseudomonadati</taxon>
        <taxon>Planctomycetota</taxon>
        <taxon>Planctomycetia</taxon>
        <taxon>Gemmatales</taxon>
        <taxon>Gemmataceae</taxon>
        <taxon>Urbifossiella</taxon>
    </lineage>
</organism>
<dbReference type="Gene3D" id="3.55.50.30">
    <property type="match status" value="1"/>
</dbReference>
<evidence type="ECO:0000313" key="2">
    <source>
        <dbReference type="EMBL" id="QDU18674.1"/>
    </source>
</evidence>
<evidence type="ECO:0000256" key="1">
    <source>
        <dbReference type="SAM" id="SignalP"/>
    </source>
</evidence>
<reference evidence="2 3" key="1">
    <citation type="submission" date="2019-02" db="EMBL/GenBank/DDBJ databases">
        <title>Deep-cultivation of Planctomycetes and their phenomic and genomic characterization uncovers novel biology.</title>
        <authorList>
            <person name="Wiegand S."/>
            <person name="Jogler M."/>
            <person name="Boedeker C."/>
            <person name="Pinto D."/>
            <person name="Vollmers J."/>
            <person name="Rivas-Marin E."/>
            <person name="Kohn T."/>
            <person name="Peeters S.H."/>
            <person name="Heuer A."/>
            <person name="Rast P."/>
            <person name="Oberbeckmann S."/>
            <person name="Bunk B."/>
            <person name="Jeske O."/>
            <person name="Meyerdierks A."/>
            <person name="Storesund J.E."/>
            <person name="Kallscheuer N."/>
            <person name="Luecker S."/>
            <person name="Lage O.M."/>
            <person name="Pohl T."/>
            <person name="Merkel B.J."/>
            <person name="Hornburger P."/>
            <person name="Mueller R.-W."/>
            <person name="Bruemmer F."/>
            <person name="Labrenz M."/>
            <person name="Spormann A.M."/>
            <person name="Op den Camp H."/>
            <person name="Overmann J."/>
            <person name="Amann R."/>
            <person name="Jetten M.S.M."/>
            <person name="Mascher T."/>
            <person name="Medema M.H."/>
            <person name="Devos D.P."/>
            <person name="Kaster A.-K."/>
            <person name="Ovreas L."/>
            <person name="Rohde M."/>
            <person name="Galperin M.Y."/>
            <person name="Jogler C."/>
        </authorList>
    </citation>
    <scope>NUCLEOTIDE SEQUENCE [LARGE SCALE GENOMIC DNA]</scope>
    <source>
        <strain evidence="2 3">ETA_A1</strain>
    </source>
</reference>
<protein>
    <submittedName>
        <fullName evidence="2">Uncharacterized protein</fullName>
    </submittedName>
</protein>
<dbReference type="OrthoDB" id="272455at2"/>
<gene>
    <name evidence="2" type="ORF">ETAA1_05670</name>
</gene>
<sequence length="424" mass="45613" precursor="true">MTRFRLAAVLAASLAGFATAQPPADAISEARQRQLLADQKAAAEVQTALLDADAARANPAKAAQRLRAAQQSIDLSAAISAETRQRLTAQLQARLAAVEGRPVANTGARPDPAAPGVKGAQKAAIEAMQAEVKEVREGVEKIVRLRDQNNTAEADRTAAALAQKYPTNPGVLALGQRDSFATALADSRAFTELQAKRLNMAQNNLMASNIPAVQDVEFPKDWKDRTGKRSNEVKLTDREKQLISALDRAVTVNLKDQPLEYALQELSTAMDAKLLVDEKSLRDLDLDLKKNVSLSARGLSGRTALRQLLSAQGLTFVIRDQEIQIVTVERSRDLLTTRVYYLGDLIQGLGPTGGAPQWGPFLDFQQTQANAKLLIDSIKSSVDPLAWQGNGGAGTVTFHVPSMSLIVRASSEVHAALGGRLYGR</sequence>
<accession>A0A517XMD3</accession>
<dbReference type="AlphaFoldDB" id="A0A517XMD3"/>